<dbReference type="STRING" id="225164.V4AD67"/>
<dbReference type="GO" id="GO:0005694">
    <property type="term" value="C:chromosome"/>
    <property type="evidence" value="ECO:0007669"/>
    <property type="project" value="UniProtKB-SubCell"/>
</dbReference>
<protein>
    <recommendedName>
        <fullName evidence="3">Nibrin</fullName>
    </recommendedName>
</protein>
<dbReference type="Proteomes" id="UP000030746">
    <property type="component" value="Unassembled WGS sequence"/>
</dbReference>
<accession>V4AD67</accession>
<dbReference type="Pfam" id="PF16770">
    <property type="entry name" value="RTT107_BRCT_5"/>
    <property type="match status" value="1"/>
</dbReference>
<dbReference type="PANTHER" id="PTHR12162:SF0">
    <property type="entry name" value="NIBRIN"/>
    <property type="match status" value="1"/>
</dbReference>
<dbReference type="InterPro" id="IPR036420">
    <property type="entry name" value="BRCT_dom_sf"/>
</dbReference>
<dbReference type="InterPro" id="IPR000253">
    <property type="entry name" value="FHA_dom"/>
</dbReference>
<dbReference type="CDD" id="cd22667">
    <property type="entry name" value="FHA_NBN"/>
    <property type="match status" value="1"/>
</dbReference>
<dbReference type="GeneID" id="20231776"/>
<dbReference type="AlphaFoldDB" id="V4AD67"/>
<dbReference type="Gene3D" id="3.40.50.10980">
    <property type="entry name" value="Nibrin, BRCT2 domain"/>
    <property type="match status" value="1"/>
</dbReference>
<keyword evidence="13" id="KW-1185">Reference proteome</keyword>
<evidence type="ECO:0000256" key="6">
    <source>
        <dbReference type="ARBA" id="ARBA00023204"/>
    </source>
</evidence>
<dbReference type="GO" id="GO:0000724">
    <property type="term" value="P:double-strand break repair via homologous recombination"/>
    <property type="evidence" value="ECO:0007669"/>
    <property type="project" value="TreeGrafter"/>
</dbReference>
<dbReference type="InterPro" id="IPR040227">
    <property type="entry name" value="Nibrin-rel"/>
</dbReference>
<dbReference type="KEGG" id="lgi:LOTGIDRAFT_119784"/>
<evidence type="ECO:0000256" key="3">
    <source>
        <dbReference type="ARBA" id="ARBA00020013"/>
    </source>
</evidence>
<evidence type="ECO:0000256" key="9">
    <source>
        <dbReference type="ARBA" id="ARBA00023306"/>
    </source>
</evidence>
<sequence length="327" mass="36519">MILGEKHVFLCGKEYIFGRKDCDIVLSGDPSVSRKHASITVTHSDANLANPDKLPIIQLKDLSKFGTFVGSKKVDGDILLQDGTTVLFGSPKSGFMVVYEPFIITTSCLDSDSKKLTRSIMKNLGAHVVNEYRSDCNLLVMNSISVTIKVVCALINQNCIVTPKYLEDYQKHLQGQGEKPDPQNYLPTVIESQVDSEKVSFLPNNKRRNVFTKMKFIFFSPKQFKKMKLAVELSDGIPLLLEDGLKENDKSILYEPGTVVMTPSEAVNTLPVTTQKFYHQVSQILTKKAKTMIGDSEVGYAVLYCSTEKHCNPDIPQPCKLLHNLYS</sequence>
<dbReference type="InterPro" id="IPR032429">
    <property type="entry name" value="Nibrin_BRCT2"/>
</dbReference>
<dbReference type="Gene3D" id="2.60.200.20">
    <property type="match status" value="1"/>
</dbReference>
<keyword evidence="6" id="KW-0234">DNA repair</keyword>
<dbReference type="RefSeq" id="XP_009056258.1">
    <property type="nucleotide sequence ID" value="XM_009058010.1"/>
</dbReference>
<keyword evidence="4" id="KW-0158">Chromosome</keyword>
<evidence type="ECO:0000256" key="4">
    <source>
        <dbReference type="ARBA" id="ARBA00022454"/>
    </source>
</evidence>
<dbReference type="FunFam" id="2.60.200.20:FF:000017">
    <property type="entry name" value="Nibrin"/>
    <property type="match status" value="1"/>
</dbReference>
<dbReference type="GO" id="GO:0051321">
    <property type="term" value="P:meiotic cell cycle"/>
    <property type="evidence" value="ECO:0007669"/>
    <property type="project" value="UniProtKB-KW"/>
</dbReference>
<dbReference type="PANTHER" id="PTHR12162">
    <property type="entry name" value="NIBRIN-RELATED"/>
    <property type="match status" value="1"/>
</dbReference>
<keyword evidence="9" id="KW-0131">Cell cycle</keyword>
<evidence type="ECO:0000256" key="10">
    <source>
        <dbReference type="ARBA" id="ARBA00044757"/>
    </source>
</evidence>
<keyword evidence="5" id="KW-0227">DNA damage</keyword>
<keyword evidence="7" id="KW-0539">Nucleus</keyword>
<reference evidence="12 13" key="1">
    <citation type="journal article" date="2013" name="Nature">
        <title>Insights into bilaterian evolution from three spiralian genomes.</title>
        <authorList>
            <person name="Simakov O."/>
            <person name="Marletaz F."/>
            <person name="Cho S.J."/>
            <person name="Edsinger-Gonzales E."/>
            <person name="Havlak P."/>
            <person name="Hellsten U."/>
            <person name="Kuo D.H."/>
            <person name="Larsson T."/>
            <person name="Lv J."/>
            <person name="Arendt D."/>
            <person name="Savage R."/>
            <person name="Osoegawa K."/>
            <person name="de Jong P."/>
            <person name="Grimwood J."/>
            <person name="Chapman J.A."/>
            <person name="Shapiro H."/>
            <person name="Aerts A."/>
            <person name="Otillar R.P."/>
            <person name="Terry A.Y."/>
            <person name="Boore J.L."/>
            <person name="Grigoriev I.V."/>
            <person name="Lindberg D.R."/>
            <person name="Seaver E.C."/>
            <person name="Weisblat D.A."/>
            <person name="Putnam N.H."/>
            <person name="Rokhsar D.S."/>
        </authorList>
    </citation>
    <scope>NUCLEOTIDE SEQUENCE [LARGE SCALE GENOMIC DNA]</scope>
</reference>
<dbReference type="CDD" id="cd17741">
    <property type="entry name" value="BRCT_nibrin"/>
    <property type="match status" value="1"/>
</dbReference>
<dbReference type="Pfam" id="PF00498">
    <property type="entry name" value="FHA"/>
    <property type="match status" value="1"/>
</dbReference>
<organism evidence="12 13">
    <name type="scientific">Lottia gigantea</name>
    <name type="common">Giant owl limpet</name>
    <dbReference type="NCBI Taxonomy" id="225164"/>
    <lineage>
        <taxon>Eukaryota</taxon>
        <taxon>Metazoa</taxon>
        <taxon>Spiralia</taxon>
        <taxon>Lophotrochozoa</taxon>
        <taxon>Mollusca</taxon>
        <taxon>Gastropoda</taxon>
        <taxon>Patellogastropoda</taxon>
        <taxon>Lottioidea</taxon>
        <taxon>Lottiidae</taxon>
        <taxon>Lottia</taxon>
    </lineage>
</organism>
<evidence type="ECO:0000256" key="7">
    <source>
        <dbReference type="ARBA" id="ARBA00023242"/>
    </source>
</evidence>
<name>V4AD67_LOTGI</name>
<dbReference type="InterPro" id="IPR008984">
    <property type="entry name" value="SMAD_FHA_dom_sf"/>
</dbReference>
<dbReference type="SUPFAM" id="SSF52113">
    <property type="entry name" value="BRCT domain"/>
    <property type="match status" value="1"/>
</dbReference>
<evidence type="ECO:0000256" key="8">
    <source>
        <dbReference type="ARBA" id="ARBA00023254"/>
    </source>
</evidence>
<evidence type="ECO:0000259" key="11">
    <source>
        <dbReference type="PROSITE" id="PS50006"/>
    </source>
</evidence>
<feature type="domain" description="FHA" evidence="11">
    <location>
        <begin position="15"/>
        <end position="74"/>
    </location>
</feature>
<proteinExistence type="inferred from homology"/>
<keyword evidence="8" id="KW-0469">Meiosis</keyword>
<evidence type="ECO:0000256" key="1">
    <source>
        <dbReference type="ARBA" id="ARBA00004286"/>
    </source>
</evidence>
<dbReference type="GO" id="GO:0003684">
    <property type="term" value="F:damaged DNA binding"/>
    <property type="evidence" value="ECO:0007669"/>
    <property type="project" value="TreeGrafter"/>
</dbReference>
<evidence type="ECO:0000256" key="5">
    <source>
        <dbReference type="ARBA" id="ARBA00022763"/>
    </source>
</evidence>
<dbReference type="OMA" id="LWGDDMV"/>
<dbReference type="SUPFAM" id="SSF49879">
    <property type="entry name" value="SMAD/FHA domain"/>
    <property type="match status" value="1"/>
</dbReference>
<dbReference type="PROSITE" id="PS50006">
    <property type="entry name" value="FHA_DOMAIN"/>
    <property type="match status" value="1"/>
</dbReference>
<dbReference type="HOGENOM" id="CLU_836679_0_0_1"/>
<dbReference type="Pfam" id="PF16508">
    <property type="entry name" value="NIBRIN_BRCT_II"/>
    <property type="match status" value="1"/>
</dbReference>
<comment type="subcellular location">
    <subcellularLocation>
        <location evidence="1">Chromosome</location>
    </subcellularLocation>
    <subcellularLocation>
        <location evidence="2">Nucleus</location>
        <location evidence="2">PML body</location>
    </subcellularLocation>
</comment>
<evidence type="ECO:0000313" key="12">
    <source>
        <dbReference type="EMBL" id="ESO93050.1"/>
    </source>
</evidence>
<dbReference type="EMBL" id="KB201977">
    <property type="protein sequence ID" value="ESO93050.1"/>
    <property type="molecule type" value="Genomic_DNA"/>
</dbReference>
<evidence type="ECO:0000256" key="2">
    <source>
        <dbReference type="ARBA" id="ARBA00004322"/>
    </source>
</evidence>
<dbReference type="GO" id="GO:0030870">
    <property type="term" value="C:Mre11 complex"/>
    <property type="evidence" value="ECO:0007669"/>
    <property type="project" value="InterPro"/>
</dbReference>
<dbReference type="OrthoDB" id="552194at2759"/>
<dbReference type="InterPro" id="IPR001357">
    <property type="entry name" value="BRCT_dom"/>
</dbReference>
<gene>
    <name evidence="12" type="ORF">LOTGIDRAFT_119784</name>
</gene>
<dbReference type="FunFam" id="3.40.50.10980:FF:000001">
    <property type="entry name" value="Nibrin"/>
    <property type="match status" value="1"/>
</dbReference>
<dbReference type="CTD" id="20231776"/>
<dbReference type="GO" id="GO:0016605">
    <property type="term" value="C:PML body"/>
    <property type="evidence" value="ECO:0007669"/>
    <property type="project" value="UniProtKB-SubCell"/>
</dbReference>
<dbReference type="InterPro" id="IPR043014">
    <property type="entry name" value="Nibrin_BRCT2_sf"/>
</dbReference>
<comment type="similarity">
    <text evidence="10">Belongs to the Nibrin family.</text>
</comment>
<dbReference type="SMART" id="SM00240">
    <property type="entry name" value="FHA"/>
    <property type="match status" value="1"/>
</dbReference>
<evidence type="ECO:0000313" key="13">
    <source>
        <dbReference type="Proteomes" id="UP000030746"/>
    </source>
</evidence>
<dbReference type="Gene3D" id="3.40.50.10190">
    <property type="entry name" value="BRCT domain"/>
    <property type="match status" value="1"/>
</dbReference>
<dbReference type="GO" id="GO:0007095">
    <property type="term" value="P:mitotic G2 DNA damage checkpoint signaling"/>
    <property type="evidence" value="ECO:0007669"/>
    <property type="project" value="InterPro"/>
</dbReference>